<organism evidence="1 2">
    <name type="scientific">Filifactor villosus</name>
    <dbReference type="NCBI Taxonomy" id="29374"/>
    <lineage>
        <taxon>Bacteria</taxon>
        <taxon>Bacillati</taxon>
        <taxon>Bacillota</taxon>
        <taxon>Clostridia</taxon>
        <taxon>Peptostreptococcales</taxon>
        <taxon>Filifactoraceae</taxon>
        <taxon>Filifactor</taxon>
    </lineage>
</organism>
<evidence type="ECO:0000313" key="1">
    <source>
        <dbReference type="EMBL" id="MFC4804227.1"/>
    </source>
</evidence>
<evidence type="ECO:0000313" key="2">
    <source>
        <dbReference type="Proteomes" id="UP001595916"/>
    </source>
</evidence>
<comment type="caution">
    <text evidence="1">The sequence shown here is derived from an EMBL/GenBank/DDBJ whole genome shotgun (WGS) entry which is preliminary data.</text>
</comment>
<proteinExistence type="predicted"/>
<dbReference type="Proteomes" id="UP001595916">
    <property type="component" value="Unassembled WGS sequence"/>
</dbReference>
<keyword evidence="2" id="KW-1185">Reference proteome</keyword>
<sequence length="119" mass="13192">MAKYERCFQGRFEEVLLFCEKVVMEGSLSSSFEDGSDFEYGGTRVAVRVYERYSAIGGNRVSLNLTVVGNEQAICVSAITSGGSQAMFWKINTWGEEAFLETLSQSLDDFIEKNSGNIS</sequence>
<protein>
    <submittedName>
        <fullName evidence="1">DUF6054 family protein</fullName>
    </submittedName>
</protein>
<dbReference type="EMBL" id="JBHSHL010000014">
    <property type="protein sequence ID" value="MFC4804227.1"/>
    <property type="molecule type" value="Genomic_DNA"/>
</dbReference>
<dbReference type="RefSeq" id="WP_379787725.1">
    <property type="nucleotide sequence ID" value="NZ_JBHSHL010000014.1"/>
</dbReference>
<name>A0ABV9QJN6_9FIRM</name>
<reference evidence="2" key="1">
    <citation type="journal article" date="2019" name="Int. J. Syst. Evol. Microbiol.">
        <title>The Global Catalogue of Microorganisms (GCM) 10K type strain sequencing project: providing services to taxonomists for standard genome sequencing and annotation.</title>
        <authorList>
            <consortium name="The Broad Institute Genomics Platform"/>
            <consortium name="The Broad Institute Genome Sequencing Center for Infectious Disease"/>
            <person name="Wu L."/>
            <person name="Ma J."/>
        </authorList>
    </citation>
    <scope>NUCLEOTIDE SEQUENCE [LARGE SCALE GENOMIC DNA]</scope>
    <source>
        <strain evidence="2">CCUG 46385</strain>
    </source>
</reference>
<dbReference type="InterPro" id="IPR046117">
    <property type="entry name" value="DUF6054"/>
</dbReference>
<accession>A0ABV9QJN6</accession>
<gene>
    <name evidence="1" type="ORF">ACFO4R_03950</name>
</gene>
<dbReference type="Pfam" id="PF19524">
    <property type="entry name" value="DUF6054"/>
    <property type="match status" value="1"/>
</dbReference>